<gene>
    <name evidence="2" type="ORF">KP509_26G054700</name>
</gene>
<dbReference type="Pfam" id="PF05755">
    <property type="entry name" value="REF"/>
    <property type="match status" value="1"/>
</dbReference>
<evidence type="ECO:0000313" key="3">
    <source>
        <dbReference type="Proteomes" id="UP000825935"/>
    </source>
</evidence>
<keyword evidence="3" id="KW-1185">Reference proteome</keyword>
<protein>
    <submittedName>
        <fullName evidence="2">Uncharacterized protein</fullName>
    </submittedName>
</protein>
<proteinExistence type="inferred from homology"/>
<evidence type="ECO:0000256" key="1">
    <source>
        <dbReference type="ARBA" id="ARBA00009737"/>
    </source>
</evidence>
<dbReference type="InterPro" id="IPR008802">
    <property type="entry name" value="REF"/>
</dbReference>
<name>A0A8T2RNU6_CERRI</name>
<dbReference type="OrthoDB" id="1905464at2759"/>
<dbReference type="PANTHER" id="PTHR33732:SF3">
    <property type="entry name" value="OS07G0671800 PROTEIN"/>
    <property type="match status" value="1"/>
</dbReference>
<dbReference type="Proteomes" id="UP000825935">
    <property type="component" value="Chromosome 26"/>
</dbReference>
<reference evidence="2" key="1">
    <citation type="submission" date="2021-08" db="EMBL/GenBank/DDBJ databases">
        <title>WGS assembly of Ceratopteris richardii.</title>
        <authorList>
            <person name="Marchant D.B."/>
            <person name="Chen G."/>
            <person name="Jenkins J."/>
            <person name="Shu S."/>
            <person name="Leebens-Mack J."/>
            <person name="Grimwood J."/>
            <person name="Schmutz J."/>
            <person name="Soltis P."/>
            <person name="Soltis D."/>
            <person name="Chen Z.-H."/>
        </authorList>
    </citation>
    <scope>NUCLEOTIDE SEQUENCE</scope>
    <source>
        <strain evidence="2">Whitten #5841</strain>
        <tissue evidence="2">Leaf</tissue>
    </source>
</reference>
<comment type="similarity">
    <text evidence="1">Belongs to the REF/SRPP family.</text>
</comment>
<comment type="caution">
    <text evidence="2">The sequence shown here is derived from an EMBL/GenBank/DDBJ whole genome shotgun (WGS) entry which is preliminary data.</text>
</comment>
<organism evidence="2 3">
    <name type="scientific">Ceratopteris richardii</name>
    <name type="common">Triangle waterfern</name>
    <dbReference type="NCBI Taxonomy" id="49495"/>
    <lineage>
        <taxon>Eukaryota</taxon>
        <taxon>Viridiplantae</taxon>
        <taxon>Streptophyta</taxon>
        <taxon>Embryophyta</taxon>
        <taxon>Tracheophyta</taxon>
        <taxon>Polypodiopsida</taxon>
        <taxon>Polypodiidae</taxon>
        <taxon>Polypodiales</taxon>
        <taxon>Pteridineae</taxon>
        <taxon>Pteridaceae</taxon>
        <taxon>Parkerioideae</taxon>
        <taxon>Ceratopteris</taxon>
    </lineage>
</organism>
<dbReference type="AlphaFoldDB" id="A0A8T2RNU6"/>
<sequence>MRQSAEKCKLKYLEFFPAAFASVRFYFSTIYNVAKDQAGPLKPGIEDIEEVLRDVLRPVLRAAEDYSRKLLKYIDNKVGEKLKVVDEHVTFFIKPIVFHTGQLITEAGRHTFLILRSLGLDSATSSHGIQYEKEVYANALSTSTFEKCISFCVRCNKL</sequence>
<evidence type="ECO:0000313" key="2">
    <source>
        <dbReference type="EMBL" id="KAH7297123.1"/>
    </source>
</evidence>
<dbReference type="PANTHER" id="PTHR33732">
    <property type="entry name" value="REF/SRPP-LIKE PROTEIN OS05G0151300/LOC_OS05G05940"/>
    <property type="match status" value="1"/>
</dbReference>
<dbReference type="EMBL" id="CM035431">
    <property type="protein sequence ID" value="KAH7297123.1"/>
    <property type="molecule type" value="Genomic_DNA"/>
</dbReference>
<accession>A0A8T2RNU6</accession>